<sequence length="382" mass="43027">MDNRRADTLIYKLIQNTLDKDESKDLYEWLQNEDNLNYFNEFVEVNHLTNSLASYPYKDSLSEVLTKLDTENRKTSFKPYYKYAIASAMVLLFGLMYFLNRDDLKIDANQLVTSPIQIGTDKAILTLEDGSEVALEKGKDFKTTTANSDGEKIVYQDDSSESAAVVYNSLTVPRGGQYTIELADGTKVWLNSDTKLKYPTSFVDGKSREVFLEYGEAFFIVSPSSAHQGAPFKVLSSKQVIEVVGTEFNIRDYRDEDATLTTLAEGKIKILNERDSLVLSPGQQAKIQNNQATFNVSDVEVAPVIGWVEGTFSFKKESLEDIAKSLGRWYDVNVVIQNKKLLQVTFSGVIKKSTKIEVVLETIVNSSDVEVYEIKGKTVYLK</sequence>
<dbReference type="EMBL" id="AJJU01000038">
    <property type="protein sequence ID" value="EID72022.1"/>
    <property type="molecule type" value="Genomic_DNA"/>
</dbReference>
<dbReference type="AlphaFoldDB" id="I0W6K6"/>
<comment type="caution">
    <text evidence="4">The sequence shown here is derived from an EMBL/GenBank/DDBJ whole genome shotgun (WGS) entry which is preliminary data.</text>
</comment>
<evidence type="ECO:0000259" key="2">
    <source>
        <dbReference type="Pfam" id="PF04773"/>
    </source>
</evidence>
<dbReference type="InterPro" id="IPR006860">
    <property type="entry name" value="FecR"/>
</dbReference>
<keyword evidence="1" id="KW-0472">Membrane</keyword>
<dbReference type="Gene3D" id="3.55.50.30">
    <property type="match status" value="1"/>
</dbReference>
<name>I0W6K6_9FLAO</name>
<dbReference type="PANTHER" id="PTHR30273">
    <property type="entry name" value="PERIPLASMIC SIGNAL SENSOR AND SIGMA FACTOR ACTIVATOR FECR-RELATED"/>
    <property type="match status" value="1"/>
</dbReference>
<dbReference type="OrthoDB" id="704021at2"/>
<reference evidence="4 5" key="1">
    <citation type="journal article" date="2012" name="J. Bacteriol.">
        <title>Genome Sequence of the Halotolerant Bacterium Imtechella halotolerans K1T.</title>
        <authorList>
            <person name="Kumar S."/>
            <person name="Vikram S."/>
            <person name="Subramanian S."/>
            <person name="Raghava G.P."/>
            <person name="Pinnaka A.K."/>
        </authorList>
    </citation>
    <scope>NUCLEOTIDE SEQUENCE [LARGE SCALE GENOMIC DNA]</scope>
    <source>
        <strain evidence="4 5">K1</strain>
    </source>
</reference>
<feature type="domain" description="Protein FecR C-terminal" evidence="3">
    <location>
        <begin position="312"/>
        <end position="380"/>
    </location>
</feature>
<evidence type="ECO:0000313" key="4">
    <source>
        <dbReference type="EMBL" id="EID72022.1"/>
    </source>
</evidence>
<gene>
    <name evidence="4" type="ORF">W5A_13175</name>
</gene>
<dbReference type="Pfam" id="PF04773">
    <property type="entry name" value="FecR"/>
    <property type="match status" value="1"/>
</dbReference>
<organism evidence="4 5">
    <name type="scientific">Imtechella halotolerans K1</name>
    <dbReference type="NCBI Taxonomy" id="946077"/>
    <lineage>
        <taxon>Bacteria</taxon>
        <taxon>Pseudomonadati</taxon>
        <taxon>Bacteroidota</taxon>
        <taxon>Flavobacteriia</taxon>
        <taxon>Flavobacteriales</taxon>
        <taxon>Flavobacteriaceae</taxon>
        <taxon>Imtechella</taxon>
    </lineage>
</organism>
<protein>
    <submittedName>
        <fullName evidence="4">Anti-FecI sigma factor FecR</fullName>
    </submittedName>
</protein>
<dbReference type="InterPro" id="IPR032508">
    <property type="entry name" value="FecR_C"/>
</dbReference>
<evidence type="ECO:0000256" key="1">
    <source>
        <dbReference type="SAM" id="Phobius"/>
    </source>
</evidence>
<keyword evidence="1" id="KW-0812">Transmembrane</keyword>
<dbReference type="InterPro" id="IPR012373">
    <property type="entry name" value="Ferrdict_sens_TM"/>
</dbReference>
<evidence type="ECO:0000259" key="3">
    <source>
        <dbReference type="Pfam" id="PF16344"/>
    </source>
</evidence>
<dbReference type="Gene3D" id="2.60.120.1440">
    <property type="match status" value="1"/>
</dbReference>
<dbReference type="GO" id="GO:0016989">
    <property type="term" value="F:sigma factor antagonist activity"/>
    <property type="evidence" value="ECO:0007669"/>
    <property type="project" value="TreeGrafter"/>
</dbReference>
<dbReference type="PATRIC" id="fig|946077.3.peg.2663"/>
<evidence type="ECO:0000313" key="5">
    <source>
        <dbReference type="Proteomes" id="UP000005938"/>
    </source>
</evidence>
<dbReference type="Proteomes" id="UP000005938">
    <property type="component" value="Unassembled WGS sequence"/>
</dbReference>
<dbReference type="PIRSF" id="PIRSF018266">
    <property type="entry name" value="FecR"/>
    <property type="match status" value="1"/>
</dbReference>
<feature type="domain" description="FecR protein" evidence="2">
    <location>
        <begin position="171"/>
        <end position="269"/>
    </location>
</feature>
<dbReference type="STRING" id="946077.W5A_13175"/>
<dbReference type="RefSeq" id="WP_008241451.1">
    <property type="nucleotide sequence ID" value="NZ_AJJU01000038.1"/>
</dbReference>
<accession>I0W6K6</accession>
<dbReference type="Pfam" id="PF16344">
    <property type="entry name" value="FecR_C"/>
    <property type="match status" value="1"/>
</dbReference>
<dbReference type="eggNOG" id="COG3712">
    <property type="taxonomic scope" value="Bacteria"/>
</dbReference>
<keyword evidence="1" id="KW-1133">Transmembrane helix</keyword>
<proteinExistence type="predicted"/>
<keyword evidence="5" id="KW-1185">Reference proteome</keyword>
<feature type="transmembrane region" description="Helical" evidence="1">
    <location>
        <begin position="80"/>
        <end position="99"/>
    </location>
</feature>
<dbReference type="PANTHER" id="PTHR30273:SF2">
    <property type="entry name" value="PROTEIN FECR"/>
    <property type="match status" value="1"/>
</dbReference>